<keyword evidence="3" id="KW-1185">Reference proteome</keyword>
<keyword evidence="1" id="KW-0732">Signal</keyword>
<evidence type="ECO:0000256" key="1">
    <source>
        <dbReference type="SAM" id="SignalP"/>
    </source>
</evidence>
<proteinExistence type="predicted"/>
<feature type="chain" id="PRO_5047155546" description="DUF4136 domain-containing protein" evidence="1">
    <location>
        <begin position="22"/>
        <end position="217"/>
    </location>
</feature>
<organism evidence="2 3">
    <name type="scientific">Mucilaginibacter jinjuensis</name>
    <dbReference type="NCBI Taxonomy" id="1176721"/>
    <lineage>
        <taxon>Bacteria</taxon>
        <taxon>Pseudomonadati</taxon>
        <taxon>Bacteroidota</taxon>
        <taxon>Sphingobacteriia</taxon>
        <taxon>Sphingobacteriales</taxon>
        <taxon>Sphingobacteriaceae</taxon>
        <taxon>Mucilaginibacter</taxon>
    </lineage>
</organism>
<name>A0ABY7TH66_9SPHI</name>
<accession>A0ABY7TH66</accession>
<reference evidence="2 3" key="1">
    <citation type="submission" date="2023-02" db="EMBL/GenBank/DDBJ databases">
        <title>Genome sequence of Mucilaginibacter jinjuensis strain KACC 16571.</title>
        <authorList>
            <person name="Kim S."/>
            <person name="Heo J."/>
            <person name="Kwon S.-W."/>
        </authorList>
    </citation>
    <scope>NUCLEOTIDE SEQUENCE [LARGE SCALE GENOMIC DNA]</scope>
    <source>
        <strain evidence="2 3">KACC 16571</strain>
    </source>
</reference>
<feature type="signal peptide" evidence="1">
    <location>
        <begin position="1"/>
        <end position="21"/>
    </location>
</feature>
<evidence type="ECO:0000313" key="3">
    <source>
        <dbReference type="Proteomes" id="UP001216139"/>
    </source>
</evidence>
<protein>
    <recommendedName>
        <fullName evidence="4">DUF4136 domain-containing protein</fullName>
    </recommendedName>
</protein>
<evidence type="ECO:0008006" key="4">
    <source>
        <dbReference type="Google" id="ProtNLM"/>
    </source>
</evidence>
<dbReference type="Proteomes" id="UP001216139">
    <property type="component" value="Chromosome"/>
</dbReference>
<gene>
    <name evidence="2" type="ORF">PQO05_13420</name>
</gene>
<dbReference type="EMBL" id="CP117167">
    <property type="protein sequence ID" value="WCT14937.1"/>
    <property type="molecule type" value="Genomic_DNA"/>
</dbReference>
<dbReference type="RefSeq" id="WP_273633430.1">
    <property type="nucleotide sequence ID" value="NZ_CP117167.1"/>
</dbReference>
<sequence length="217" mass="24156">MKKFRKANWILLAIVFATSCGTTTSITGSYKAPDVTQVSYKKIFISVLTESATIKNSVEGHISDYLGSKGYQSVKSSDVFLPSFHSSGEDKDNNVVLSKIRGTNSDAILTIALVKKETETRYVPGSGAYYPYRVGYYGSFGAYYRYGYGTFYTPGYYSNDKVYYLETNLYDAASEKLIWSAQSETYNPSSLDSFLAGYEKAIIKQIEKDHLIAPASK</sequence>
<dbReference type="PROSITE" id="PS51257">
    <property type="entry name" value="PROKAR_LIPOPROTEIN"/>
    <property type="match status" value="1"/>
</dbReference>
<evidence type="ECO:0000313" key="2">
    <source>
        <dbReference type="EMBL" id="WCT14937.1"/>
    </source>
</evidence>